<dbReference type="EMBL" id="JARJCW010000160">
    <property type="protein sequence ID" value="KAJ7190010.1"/>
    <property type="molecule type" value="Genomic_DNA"/>
</dbReference>
<keyword evidence="4" id="KW-1185">Reference proteome</keyword>
<gene>
    <name evidence="3" type="ORF">GGX14DRAFT_408389</name>
</gene>
<feature type="region of interest" description="Disordered" evidence="2">
    <location>
        <begin position="259"/>
        <end position="304"/>
    </location>
</feature>
<sequence length="346" mass="40525">MTPRNVIDAYQKVLSLLEVEDGWLQSLAEDEIDKEWPPMSFFQDNNKGHKTASRIDRINVPKEWKHNTVDWKAQSIGTLSDHWIISVKVIGRPMPLAYGGYKKVSPRLENEPSFINNTLEEFKKLERKLEKYESEIKKLTKPEDKGEVRKKLNPQSAMKTLKQNILQDAENELRKKNHENQKSLKSAKARLRIAHKKINETHKHTPEYEEAKKELFVAKDNINNETSRLNYKIARKYHESQATPTPMTEDRRKATDELKNSIKVSGQKLNKEEREKFDKPKTEEEVRKSLKKGDNHSAPGLDGLPYWVYKHTQKLYEKRRDTRGTTKNSKAYTRIELQQNALKKPI</sequence>
<proteinExistence type="predicted"/>
<evidence type="ECO:0000313" key="4">
    <source>
        <dbReference type="Proteomes" id="UP001219525"/>
    </source>
</evidence>
<dbReference type="AlphaFoldDB" id="A0AAD6Y3H4"/>
<feature type="coiled-coil region" evidence="1">
    <location>
        <begin position="115"/>
        <end position="228"/>
    </location>
</feature>
<evidence type="ECO:0008006" key="5">
    <source>
        <dbReference type="Google" id="ProtNLM"/>
    </source>
</evidence>
<feature type="region of interest" description="Disordered" evidence="2">
    <location>
        <begin position="318"/>
        <end position="346"/>
    </location>
</feature>
<dbReference type="Proteomes" id="UP001219525">
    <property type="component" value="Unassembled WGS sequence"/>
</dbReference>
<name>A0AAD6Y3H4_9AGAR</name>
<evidence type="ECO:0000256" key="2">
    <source>
        <dbReference type="SAM" id="MobiDB-lite"/>
    </source>
</evidence>
<comment type="caution">
    <text evidence="3">The sequence shown here is derived from an EMBL/GenBank/DDBJ whole genome shotgun (WGS) entry which is preliminary data.</text>
</comment>
<evidence type="ECO:0000256" key="1">
    <source>
        <dbReference type="SAM" id="Coils"/>
    </source>
</evidence>
<keyword evidence="1" id="KW-0175">Coiled coil</keyword>
<accession>A0AAD6Y3H4</accession>
<organism evidence="3 4">
    <name type="scientific">Mycena pura</name>
    <dbReference type="NCBI Taxonomy" id="153505"/>
    <lineage>
        <taxon>Eukaryota</taxon>
        <taxon>Fungi</taxon>
        <taxon>Dikarya</taxon>
        <taxon>Basidiomycota</taxon>
        <taxon>Agaricomycotina</taxon>
        <taxon>Agaricomycetes</taxon>
        <taxon>Agaricomycetidae</taxon>
        <taxon>Agaricales</taxon>
        <taxon>Marasmiineae</taxon>
        <taxon>Mycenaceae</taxon>
        <taxon>Mycena</taxon>
    </lineage>
</organism>
<reference evidence="3" key="1">
    <citation type="submission" date="2023-03" db="EMBL/GenBank/DDBJ databases">
        <title>Massive genome expansion in bonnet fungi (Mycena s.s.) driven by repeated elements and novel gene families across ecological guilds.</title>
        <authorList>
            <consortium name="Lawrence Berkeley National Laboratory"/>
            <person name="Harder C.B."/>
            <person name="Miyauchi S."/>
            <person name="Viragh M."/>
            <person name="Kuo A."/>
            <person name="Thoen E."/>
            <person name="Andreopoulos B."/>
            <person name="Lu D."/>
            <person name="Skrede I."/>
            <person name="Drula E."/>
            <person name="Henrissat B."/>
            <person name="Morin E."/>
            <person name="Kohler A."/>
            <person name="Barry K."/>
            <person name="LaButti K."/>
            <person name="Morin E."/>
            <person name="Salamov A."/>
            <person name="Lipzen A."/>
            <person name="Mereny Z."/>
            <person name="Hegedus B."/>
            <person name="Baldrian P."/>
            <person name="Stursova M."/>
            <person name="Weitz H."/>
            <person name="Taylor A."/>
            <person name="Grigoriev I.V."/>
            <person name="Nagy L.G."/>
            <person name="Martin F."/>
            <person name="Kauserud H."/>
        </authorList>
    </citation>
    <scope>NUCLEOTIDE SEQUENCE</scope>
    <source>
        <strain evidence="3">9144</strain>
    </source>
</reference>
<feature type="compositionally biased region" description="Polar residues" evidence="2">
    <location>
        <begin position="325"/>
        <end position="346"/>
    </location>
</feature>
<feature type="compositionally biased region" description="Basic and acidic residues" evidence="2">
    <location>
        <begin position="269"/>
        <end position="295"/>
    </location>
</feature>
<evidence type="ECO:0000313" key="3">
    <source>
        <dbReference type="EMBL" id="KAJ7190010.1"/>
    </source>
</evidence>
<protein>
    <recommendedName>
        <fullName evidence="5">Endonuclease/exonuclease/phosphatase domain-containing protein</fullName>
    </recommendedName>
</protein>